<dbReference type="EMBL" id="CP081294">
    <property type="protein sequence ID" value="QZD94387.1"/>
    <property type="molecule type" value="Genomic_DNA"/>
</dbReference>
<evidence type="ECO:0000313" key="2">
    <source>
        <dbReference type="Proteomes" id="UP000824321"/>
    </source>
</evidence>
<dbReference type="PROSITE" id="PS51257">
    <property type="entry name" value="PROKAR_LIPOPROTEIN"/>
    <property type="match status" value="1"/>
</dbReference>
<sequence>MRAIPLLALLPILAACEAEPAPQPEPREPDPVILRAEVDRSDHLAGAASPGDFKANFGEPFIKFENRGSKMAISQAYSGARYRVVDVERARDGDAYVFRGSEGAIPGEAPFVLTIEPGPCTSEFSGEKTRHTAWLGTAANPRAIRACAAPAR</sequence>
<evidence type="ECO:0008006" key="3">
    <source>
        <dbReference type="Google" id="ProtNLM"/>
    </source>
</evidence>
<gene>
    <name evidence="1" type="ORF">K3136_09800</name>
</gene>
<name>A0ABX9A3H6_9SPHN</name>
<dbReference type="Proteomes" id="UP000824321">
    <property type="component" value="Chromosome"/>
</dbReference>
<reference evidence="1 2" key="1">
    <citation type="submission" date="2021-08" db="EMBL/GenBank/DDBJ databases">
        <title>Comparative Genomics Analysis of the Genus Qipengyuania Reveals Extensive Genetic Diversity and Metabolic Versatility, Including the Description of Fifteen Novel Species.</title>
        <authorList>
            <person name="Liu Y."/>
        </authorList>
    </citation>
    <scope>NUCLEOTIDE SEQUENCE [LARGE SCALE GENOMIC DNA]</scope>
    <source>
        <strain evidence="1 2">1NDH1</strain>
    </source>
</reference>
<protein>
    <recommendedName>
        <fullName evidence="3">Lipoprotein</fullName>
    </recommendedName>
</protein>
<evidence type="ECO:0000313" key="1">
    <source>
        <dbReference type="EMBL" id="QZD94387.1"/>
    </source>
</evidence>
<keyword evidence="2" id="KW-1185">Reference proteome</keyword>
<organism evidence="1 2">
    <name type="scientific">Qipengyuania gelatinilytica</name>
    <dbReference type="NCBI Taxonomy" id="2867231"/>
    <lineage>
        <taxon>Bacteria</taxon>
        <taxon>Pseudomonadati</taxon>
        <taxon>Pseudomonadota</taxon>
        <taxon>Alphaproteobacteria</taxon>
        <taxon>Sphingomonadales</taxon>
        <taxon>Erythrobacteraceae</taxon>
        <taxon>Qipengyuania</taxon>
    </lineage>
</organism>
<accession>A0ABX9A3H6</accession>
<dbReference type="RefSeq" id="WP_221430133.1">
    <property type="nucleotide sequence ID" value="NZ_CP081294.1"/>
</dbReference>
<proteinExistence type="predicted"/>